<dbReference type="SMART" id="SM00184">
    <property type="entry name" value="RING"/>
    <property type="match status" value="1"/>
</dbReference>
<dbReference type="AlphaFoldDB" id="A0A1J7H4G4"/>
<accession>A0A1J7H4G4</accession>
<name>A0A1J7H4G4_LUPAN</name>
<feature type="domain" description="RING-type" evidence="3">
    <location>
        <begin position="72"/>
        <end position="138"/>
    </location>
</feature>
<dbReference type="PANTHER" id="PTHR31150:SF32">
    <property type="entry name" value="RING_U-BOX SUPERFAMILY PROTEIN"/>
    <property type="match status" value="1"/>
</dbReference>
<dbReference type="Gene3D" id="3.30.40.10">
    <property type="entry name" value="Zinc/RING finger domain, C3HC4 (zinc finger)"/>
    <property type="match status" value="1"/>
</dbReference>
<evidence type="ECO:0000313" key="4">
    <source>
        <dbReference type="EMBL" id="OIV97232.1"/>
    </source>
</evidence>
<dbReference type="CDD" id="cd16448">
    <property type="entry name" value="RING-H2"/>
    <property type="match status" value="1"/>
</dbReference>
<sequence length="142" mass="15832">MASTPFVHKNKGPMASMKKNSNGDSNTSDLNGKEEEKTKSSNKLPSKSITRPLSYIEWKGFEETSTTSCNNCALCGKDMAYLSIEEKLKNSNHKENDVAHMKWSINPEASILPCGHVFHSYCLLNTSIELTEPLCPICVRMM</sequence>
<dbReference type="Gramene" id="OIV97232">
    <property type="protein sequence ID" value="OIV97232"/>
    <property type="gene ID" value="TanjilG_27215"/>
</dbReference>
<dbReference type="SUPFAM" id="SSF57850">
    <property type="entry name" value="RING/U-box"/>
    <property type="match status" value="1"/>
</dbReference>
<feature type="region of interest" description="Disordered" evidence="2">
    <location>
        <begin position="1"/>
        <end position="47"/>
    </location>
</feature>
<dbReference type="InterPro" id="IPR001841">
    <property type="entry name" value="Znf_RING"/>
</dbReference>
<evidence type="ECO:0000259" key="3">
    <source>
        <dbReference type="PROSITE" id="PS50089"/>
    </source>
</evidence>
<dbReference type="Proteomes" id="UP000188354">
    <property type="component" value="Chromosome LG15"/>
</dbReference>
<keyword evidence="5" id="KW-1185">Reference proteome</keyword>
<evidence type="ECO:0000256" key="1">
    <source>
        <dbReference type="PROSITE-ProRule" id="PRU00175"/>
    </source>
</evidence>
<keyword evidence="1" id="KW-0479">Metal-binding</keyword>
<dbReference type="PROSITE" id="PS50089">
    <property type="entry name" value="ZF_RING_2"/>
    <property type="match status" value="1"/>
</dbReference>
<evidence type="ECO:0000256" key="2">
    <source>
        <dbReference type="SAM" id="MobiDB-lite"/>
    </source>
</evidence>
<dbReference type="PANTHER" id="PTHR31150">
    <property type="entry name" value="EXPRESSED PROTEIN"/>
    <property type="match status" value="1"/>
</dbReference>
<dbReference type="GO" id="GO:0008270">
    <property type="term" value="F:zinc ion binding"/>
    <property type="evidence" value="ECO:0007669"/>
    <property type="project" value="UniProtKB-KW"/>
</dbReference>
<evidence type="ECO:0000313" key="5">
    <source>
        <dbReference type="Proteomes" id="UP000188354"/>
    </source>
</evidence>
<protein>
    <recommendedName>
        <fullName evidence="3">RING-type domain-containing protein</fullName>
    </recommendedName>
</protein>
<organism evidence="4 5">
    <name type="scientific">Lupinus angustifolius</name>
    <name type="common">Narrow-leaved blue lupine</name>
    <dbReference type="NCBI Taxonomy" id="3871"/>
    <lineage>
        <taxon>Eukaryota</taxon>
        <taxon>Viridiplantae</taxon>
        <taxon>Streptophyta</taxon>
        <taxon>Embryophyta</taxon>
        <taxon>Tracheophyta</taxon>
        <taxon>Spermatophyta</taxon>
        <taxon>Magnoliopsida</taxon>
        <taxon>eudicotyledons</taxon>
        <taxon>Gunneridae</taxon>
        <taxon>Pentapetalae</taxon>
        <taxon>rosids</taxon>
        <taxon>fabids</taxon>
        <taxon>Fabales</taxon>
        <taxon>Fabaceae</taxon>
        <taxon>Papilionoideae</taxon>
        <taxon>50 kb inversion clade</taxon>
        <taxon>genistoids sensu lato</taxon>
        <taxon>core genistoids</taxon>
        <taxon>Genisteae</taxon>
        <taxon>Lupinus</taxon>
    </lineage>
</organism>
<feature type="compositionally biased region" description="Polar residues" evidence="2">
    <location>
        <begin position="18"/>
        <end position="30"/>
    </location>
</feature>
<proteinExistence type="predicted"/>
<dbReference type="InterPro" id="IPR013083">
    <property type="entry name" value="Znf_RING/FYVE/PHD"/>
</dbReference>
<dbReference type="EMBL" id="CM007375">
    <property type="protein sequence ID" value="OIV97232.1"/>
    <property type="molecule type" value="Genomic_DNA"/>
</dbReference>
<keyword evidence="1" id="KW-0863">Zinc-finger</keyword>
<reference evidence="4 5" key="1">
    <citation type="journal article" date="2017" name="Plant Biotechnol. J.">
        <title>A comprehensive draft genome sequence for lupin (Lupinus angustifolius), an emerging health food: insights into plant-microbe interactions and legume evolution.</title>
        <authorList>
            <person name="Hane J.K."/>
            <person name="Ming Y."/>
            <person name="Kamphuis L.G."/>
            <person name="Nelson M.N."/>
            <person name="Garg G."/>
            <person name="Atkins C.A."/>
            <person name="Bayer P.E."/>
            <person name="Bravo A."/>
            <person name="Bringans S."/>
            <person name="Cannon S."/>
            <person name="Edwards D."/>
            <person name="Foley R."/>
            <person name="Gao L.L."/>
            <person name="Harrison M.J."/>
            <person name="Huang W."/>
            <person name="Hurgobin B."/>
            <person name="Li S."/>
            <person name="Liu C.W."/>
            <person name="McGrath A."/>
            <person name="Morahan G."/>
            <person name="Murray J."/>
            <person name="Weller J."/>
            <person name="Jian J."/>
            <person name="Singh K.B."/>
        </authorList>
    </citation>
    <scope>NUCLEOTIDE SEQUENCE [LARGE SCALE GENOMIC DNA]</scope>
    <source>
        <strain evidence="5">cv. Tanjil</strain>
        <tissue evidence="4">Whole plant</tissue>
    </source>
</reference>
<gene>
    <name evidence="4" type="ORF">TanjilG_27215</name>
</gene>
<keyword evidence="1" id="KW-0862">Zinc</keyword>